<keyword evidence="3" id="KW-1185">Reference proteome</keyword>
<evidence type="ECO:0000313" key="3">
    <source>
        <dbReference type="Proteomes" id="UP000265515"/>
    </source>
</evidence>
<proteinExistence type="predicted"/>
<feature type="compositionally biased region" description="Basic residues" evidence="1">
    <location>
        <begin position="120"/>
        <end position="152"/>
    </location>
</feature>
<gene>
    <name evidence="2" type="ORF">CBR_g19117</name>
</gene>
<dbReference type="EMBL" id="BFEA01000209">
    <property type="protein sequence ID" value="GBG74712.1"/>
    <property type="molecule type" value="Genomic_DNA"/>
</dbReference>
<sequence length="203" mass="22971">MKKNLDIHMTVRMSEMEESFFERFEHTLAPLCQVLRYKGKQKVSYKSASESTSASSDGESDISVTQELNDHTRRLCISDKRKRGPEPVFEDSPPMEQPPKHTPKRGALKPVKLTACITRSKAKFRTPAKSAGRRTPGRKSPVKTPLSKRKSLKSAMKTPLHADPFTPGTRGALERMRYRNKVIEEIKSLDVVELQCLCEEDGL</sequence>
<organism evidence="2 3">
    <name type="scientific">Chara braunii</name>
    <name type="common">Braun's stonewort</name>
    <dbReference type="NCBI Taxonomy" id="69332"/>
    <lineage>
        <taxon>Eukaryota</taxon>
        <taxon>Viridiplantae</taxon>
        <taxon>Streptophyta</taxon>
        <taxon>Charophyceae</taxon>
        <taxon>Charales</taxon>
        <taxon>Characeae</taxon>
        <taxon>Chara</taxon>
    </lineage>
</organism>
<feature type="compositionally biased region" description="Low complexity" evidence="1">
    <location>
        <begin position="44"/>
        <end position="64"/>
    </location>
</feature>
<name>A0A388KXK3_CHABU</name>
<reference evidence="2 3" key="1">
    <citation type="journal article" date="2018" name="Cell">
        <title>The Chara Genome: Secondary Complexity and Implications for Plant Terrestrialization.</title>
        <authorList>
            <person name="Nishiyama T."/>
            <person name="Sakayama H."/>
            <person name="Vries J.D."/>
            <person name="Buschmann H."/>
            <person name="Saint-Marcoux D."/>
            <person name="Ullrich K.K."/>
            <person name="Haas F.B."/>
            <person name="Vanderstraeten L."/>
            <person name="Becker D."/>
            <person name="Lang D."/>
            <person name="Vosolsobe S."/>
            <person name="Rombauts S."/>
            <person name="Wilhelmsson P.K.I."/>
            <person name="Janitza P."/>
            <person name="Kern R."/>
            <person name="Heyl A."/>
            <person name="Rumpler F."/>
            <person name="Villalobos L.I.A.C."/>
            <person name="Clay J.M."/>
            <person name="Skokan R."/>
            <person name="Toyoda A."/>
            <person name="Suzuki Y."/>
            <person name="Kagoshima H."/>
            <person name="Schijlen E."/>
            <person name="Tajeshwar N."/>
            <person name="Catarino B."/>
            <person name="Hetherington A.J."/>
            <person name="Saltykova A."/>
            <person name="Bonnot C."/>
            <person name="Breuninger H."/>
            <person name="Symeonidi A."/>
            <person name="Radhakrishnan G.V."/>
            <person name="Van Nieuwerburgh F."/>
            <person name="Deforce D."/>
            <person name="Chang C."/>
            <person name="Karol K.G."/>
            <person name="Hedrich R."/>
            <person name="Ulvskov P."/>
            <person name="Glockner G."/>
            <person name="Delwiche C.F."/>
            <person name="Petrasek J."/>
            <person name="Van de Peer Y."/>
            <person name="Friml J."/>
            <person name="Beilby M."/>
            <person name="Dolan L."/>
            <person name="Kohara Y."/>
            <person name="Sugano S."/>
            <person name="Fujiyama A."/>
            <person name="Delaux P.-M."/>
            <person name="Quint M."/>
            <person name="TheiBen G."/>
            <person name="Hagemann M."/>
            <person name="Harholt J."/>
            <person name="Dunand C."/>
            <person name="Zachgo S."/>
            <person name="Langdale J."/>
            <person name="Maumus F."/>
            <person name="Straeten D.V.D."/>
            <person name="Gould S.B."/>
            <person name="Rensing S.A."/>
        </authorList>
    </citation>
    <scope>NUCLEOTIDE SEQUENCE [LARGE SCALE GENOMIC DNA]</scope>
    <source>
        <strain evidence="2 3">S276</strain>
    </source>
</reference>
<evidence type="ECO:0000313" key="2">
    <source>
        <dbReference type="EMBL" id="GBG74712.1"/>
    </source>
</evidence>
<evidence type="ECO:0000256" key="1">
    <source>
        <dbReference type="SAM" id="MobiDB-lite"/>
    </source>
</evidence>
<dbReference type="AlphaFoldDB" id="A0A388KXK3"/>
<dbReference type="Proteomes" id="UP000265515">
    <property type="component" value="Unassembled WGS sequence"/>
</dbReference>
<comment type="caution">
    <text evidence="2">The sequence shown here is derived from an EMBL/GenBank/DDBJ whole genome shotgun (WGS) entry which is preliminary data.</text>
</comment>
<accession>A0A388KXK3</accession>
<dbReference type="Gramene" id="GBG74712">
    <property type="protein sequence ID" value="GBG74712"/>
    <property type="gene ID" value="CBR_g19117"/>
</dbReference>
<protein>
    <submittedName>
        <fullName evidence="2">Uncharacterized protein</fullName>
    </submittedName>
</protein>
<feature type="region of interest" description="Disordered" evidence="1">
    <location>
        <begin position="43"/>
        <end position="168"/>
    </location>
</feature>
<feature type="compositionally biased region" description="Basic and acidic residues" evidence="1">
    <location>
        <begin position="68"/>
        <end position="79"/>
    </location>
</feature>